<reference evidence="4" key="1">
    <citation type="submission" date="2016-10" db="EMBL/GenBank/DDBJ databases">
        <authorList>
            <person name="Wibberg D."/>
        </authorList>
    </citation>
    <scope>NUCLEOTIDE SEQUENCE [LARGE SCALE GENOMIC DNA]</scope>
</reference>
<feature type="chain" id="PRO_5030029822" description="Lysozyme inhibitor" evidence="1">
    <location>
        <begin position="36"/>
        <end position="116"/>
    </location>
</feature>
<evidence type="ECO:0000313" key="3">
    <source>
        <dbReference type="EMBL" id="SEO85117.1"/>
    </source>
</evidence>
<dbReference type="RefSeq" id="WP_177309884.1">
    <property type="nucleotide sequence ID" value="NZ_FNXB01000036.1"/>
</dbReference>
<keyword evidence="5" id="KW-1185">Reference proteome</keyword>
<keyword evidence="1" id="KW-0732">Signal</keyword>
<dbReference type="AlphaFoldDB" id="A0A1H8T2G5"/>
<evidence type="ECO:0000256" key="1">
    <source>
        <dbReference type="SAM" id="SignalP"/>
    </source>
</evidence>
<accession>A0A1H8T2G5</accession>
<dbReference type="EMBL" id="FOCV01000027">
    <property type="protein sequence ID" value="SEO85117.1"/>
    <property type="molecule type" value="Genomic_DNA"/>
</dbReference>
<organism evidence="2 4">
    <name type="scientific">Rhizobium tibeticum</name>
    <dbReference type="NCBI Taxonomy" id="501024"/>
    <lineage>
        <taxon>Bacteria</taxon>
        <taxon>Pseudomonadati</taxon>
        <taxon>Pseudomonadota</taxon>
        <taxon>Alphaproteobacteria</taxon>
        <taxon>Hyphomicrobiales</taxon>
        <taxon>Rhizobiaceae</taxon>
        <taxon>Rhizobium/Agrobacterium group</taxon>
        <taxon>Rhizobium</taxon>
    </lineage>
</organism>
<evidence type="ECO:0000313" key="4">
    <source>
        <dbReference type="Proteomes" id="UP000183063"/>
    </source>
</evidence>
<evidence type="ECO:0000313" key="5">
    <source>
        <dbReference type="Proteomes" id="UP000198939"/>
    </source>
</evidence>
<dbReference type="Proteomes" id="UP000183063">
    <property type="component" value="Unassembled WGS sequence"/>
</dbReference>
<name>A0A1H8T2G5_9HYPH</name>
<reference evidence="2" key="3">
    <citation type="submission" date="2016-10" db="EMBL/GenBank/DDBJ databases">
        <authorList>
            <person name="de Groot N.N."/>
        </authorList>
    </citation>
    <scope>NUCLEOTIDE SEQUENCE [LARGE SCALE GENOMIC DNA]</scope>
    <source>
        <strain evidence="2">CCBAU85039</strain>
    </source>
</reference>
<dbReference type="EMBL" id="FNXB01000036">
    <property type="protein sequence ID" value="SEI14424.1"/>
    <property type="molecule type" value="Genomic_DNA"/>
</dbReference>
<dbReference type="Proteomes" id="UP000198939">
    <property type="component" value="Unassembled WGS sequence"/>
</dbReference>
<evidence type="ECO:0000313" key="2">
    <source>
        <dbReference type="EMBL" id="SEI14424.1"/>
    </source>
</evidence>
<evidence type="ECO:0008006" key="6">
    <source>
        <dbReference type="Google" id="ProtNLM"/>
    </source>
</evidence>
<proteinExistence type="predicted"/>
<feature type="signal peptide" evidence="1">
    <location>
        <begin position="1"/>
        <end position="35"/>
    </location>
</feature>
<reference evidence="3 5" key="2">
    <citation type="submission" date="2016-10" db="EMBL/GenBank/DDBJ databases">
        <authorList>
            <person name="Varghese N."/>
            <person name="Submissions S."/>
        </authorList>
    </citation>
    <scope>NUCLEOTIDE SEQUENCE [LARGE SCALE GENOMIC DNA]</scope>
    <source>
        <strain evidence="3 5">CGMCC 1.7071</strain>
    </source>
</reference>
<gene>
    <name evidence="2" type="ORF">RTCCBAU85039_5088</name>
    <name evidence="3" type="ORF">SAMN05216228_102719</name>
</gene>
<sequence>MVYLSPRTITAFLKIPVAMLATCGASLLSSPPAYAQDPFDDFPLVISCENKGTYHAFYLSRVTKDGTATYSASDRIAGTITLDGKAKAVGGSDGGSCVGKTLKELRASGQAHDLKS</sequence>
<protein>
    <recommendedName>
        <fullName evidence="6">Lysozyme inhibitor</fullName>
    </recommendedName>
</protein>